<proteinExistence type="predicted"/>
<keyword evidence="1" id="KW-0472">Membrane</keyword>
<dbReference type="AlphaFoldDB" id="A0A2I7SHF1"/>
<reference evidence="3" key="1">
    <citation type="submission" date="2018-01" db="EMBL/GenBank/DDBJ databases">
        <title>Complete genome of Tamlana sp. UJ94.</title>
        <authorList>
            <person name="Jung J."/>
            <person name="Chung D."/>
            <person name="Bae S.S."/>
            <person name="Baek K."/>
        </authorList>
    </citation>
    <scope>NUCLEOTIDE SEQUENCE [LARGE SCALE GENOMIC DNA]</scope>
    <source>
        <strain evidence="3">UJ94</strain>
    </source>
</reference>
<accession>A0A2I7SHF1</accession>
<sequence>MNIQILPNWCKKVGVLVFLIFAIPSAVEGFIDGVNDSINCRIEATKTYKDIEPGITKPEVFTKYFDQNTIHLFDVLNIIGLLIYMLSKEKIEDDYISMLRLESYQLTIVIFLVFSIMIYAFFKDLKLSIDYFISGFMMLFLIIFFIKKRNY</sequence>
<keyword evidence="3" id="KW-1185">Reference proteome</keyword>
<dbReference type="OrthoDB" id="894278at2"/>
<dbReference type="KEGG" id="taj:C1A40_07315"/>
<name>A0A2I7SHF1_9FLAO</name>
<gene>
    <name evidence="2" type="ORF">C1A40_07315</name>
</gene>
<feature type="transmembrane region" description="Helical" evidence="1">
    <location>
        <begin position="106"/>
        <end position="122"/>
    </location>
</feature>
<dbReference type="Proteomes" id="UP000236592">
    <property type="component" value="Chromosome"/>
</dbReference>
<organism evidence="2 3">
    <name type="scientific">Pseudotamlana carrageenivorans</name>
    <dbReference type="NCBI Taxonomy" id="2069432"/>
    <lineage>
        <taxon>Bacteria</taxon>
        <taxon>Pseudomonadati</taxon>
        <taxon>Bacteroidota</taxon>
        <taxon>Flavobacteriia</taxon>
        <taxon>Flavobacteriales</taxon>
        <taxon>Flavobacteriaceae</taxon>
        <taxon>Pseudotamlana</taxon>
    </lineage>
</organism>
<evidence type="ECO:0000313" key="3">
    <source>
        <dbReference type="Proteomes" id="UP000236592"/>
    </source>
</evidence>
<evidence type="ECO:0000256" key="1">
    <source>
        <dbReference type="SAM" id="Phobius"/>
    </source>
</evidence>
<protein>
    <submittedName>
        <fullName evidence="2">Uncharacterized protein</fullName>
    </submittedName>
</protein>
<evidence type="ECO:0000313" key="2">
    <source>
        <dbReference type="EMBL" id="AUS05294.1"/>
    </source>
</evidence>
<feature type="transmembrane region" description="Helical" evidence="1">
    <location>
        <begin position="128"/>
        <end position="146"/>
    </location>
</feature>
<dbReference type="EMBL" id="CP025938">
    <property type="protein sequence ID" value="AUS05294.1"/>
    <property type="molecule type" value="Genomic_DNA"/>
</dbReference>
<keyword evidence="1" id="KW-1133">Transmembrane helix</keyword>
<keyword evidence="1" id="KW-0812">Transmembrane</keyword>
<feature type="transmembrane region" description="Helical" evidence="1">
    <location>
        <begin position="69"/>
        <end position="86"/>
    </location>
</feature>
<dbReference type="RefSeq" id="WP_102995336.1">
    <property type="nucleotide sequence ID" value="NZ_CP025938.1"/>
</dbReference>